<dbReference type="InterPro" id="IPR017517">
    <property type="entry name" value="Maleyloyr_isom"/>
</dbReference>
<dbReference type="EMBL" id="BAABKG010000001">
    <property type="protein sequence ID" value="GAA5142355.1"/>
    <property type="molecule type" value="Genomic_DNA"/>
</dbReference>
<dbReference type="NCBIfam" id="TIGR03086">
    <property type="entry name" value="TIGR03086 family metal-binding protein"/>
    <property type="match status" value="1"/>
</dbReference>
<dbReference type="SUPFAM" id="SSF109854">
    <property type="entry name" value="DinB/YfiT-like putative metalloenzymes"/>
    <property type="match status" value="1"/>
</dbReference>
<protein>
    <submittedName>
        <fullName evidence="2">TIGR03086 family metal-binding protein</fullName>
    </submittedName>
</protein>
<dbReference type="NCBIfam" id="TIGR03083">
    <property type="entry name" value="maleylpyruvate isomerase family mycothiol-dependent enzyme"/>
    <property type="match status" value="1"/>
</dbReference>
<dbReference type="InterPro" id="IPR017520">
    <property type="entry name" value="CHP03086"/>
</dbReference>
<dbReference type="InterPro" id="IPR034660">
    <property type="entry name" value="DinB/YfiT-like"/>
</dbReference>
<proteinExistence type="predicted"/>
<feature type="domain" description="Mycothiol-dependent maleylpyruvate isomerase metal-binding" evidence="1">
    <location>
        <begin position="7"/>
        <end position="130"/>
    </location>
</feature>
<sequence length="198" mass="19987">MQTIDLAPAASATADVVRGLTDDDLARPTPCPAYTVADLVDHVGGLCVAFTAAARKTPLGEEGGAPSGDGARLEPGFRDRVAGALDELAAAWTDPAAYEGMTQAGPVQLPGFVAAQVALNEVVVHGWDLAVATGQPYATDPTAVATCRGFVDSFEPPEGGAADDGGLFGPPVAVPDDAPPLHRLVGAAGRDPHWTPAG</sequence>
<dbReference type="InterPro" id="IPR024344">
    <property type="entry name" value="MDMPI_metal-binding"/>
</dbReference>
<gene>
    <name evidence="2" type="ORF">GCM10023340_05690</name>
</gene>
<dbReference type="Gene3D" id="1.20.120.450">
    <property type="entry name" value="dinb family like domain"/>
    <property type="match status" value="1"/>
</dbReference>
<evidence type="ECO:0000259" key="1">
    <source>
        <dbReference type="Pfam" id="PF11716"/>
    </source>
</evidence>
<name>A0ABP9P866_9ACTN</name>
<organism evidence="2 3">
    <name type="scientific">Nocardioides marinquilinus</name>
    <dbReference type="NCBI Taxonomy" id="1210400"/>
    <lineage>
        <taxon>Bacteria</taxon>
        <taxon>Bacillati</taxon>
        <taxon>Actinomycetota</taxon>
        <taxon>Actinomycetes</taxon>
        <taxon>Propionibacteriales</taxon>
        <taxon>Nocardioidaceae</taxon>
        <taxon>Nocardioides</taxon>
    </lineage>
</organism>
<accession>A0ABP9P866</accession>
<evidence type="ECO:0000313" key="2">
    <source>
        <dbReference type="EMBL" id="GAA5142355.1"/>
    </source>
</evidence>
<dbReference type="RefSeq" id="WP_345454325.1">
    <property type="nucleotide sequence ID" value="NZ_BAABKG010000001.1"/>
</dbReference>
<keyword evidence="3" id="KW-1185">Reference proteome</keyword>
<evidence type="ECO:0000313" key="3">
    <source>
        <dbReference type="Proteomes" id="UP001500221"/>
    </source>
</evidence>
<dbReference type="Proteomes" id="UP001500221">
    <property type="component" value="Unassembled WGS sequence"/>
</dbReference>
<dbReference type="Pfam" id="PF11716">
    <property type="entry name" value="MDMPI_N"/>
    <property type="match status" value="1"/>
</dbReference>
<comment type="caution">
    <text evidence="2">The sequence shown here is derived from an EMBL/GenBank/DDBJ whole genome shotgun (WGS) entry which is preliminary data.</text>
</comment>
<reference evidence="3" key="1">
    <citation type="journal article" date="2019" name="Int. J. Syst. Evol. Microbiol.">
        <title>The Global Catalogue of Microorganisms (GCM) 10K type strain sequencing project: providing services to taxonomists for standard genome sequencing and annotation.</title>
        <authorList>
            <consortium name="The Broad Institute Genomics Platform"/>
            <consortium name="The Broad Institute Genome Sequencing Center for Infectious Disease"/>
            <person name="Wu L."/>
            <person name="Ma J."/>
        </authorList>
    </citation>
    <scope>NUCLEOTIDE SEQUENCE [LARGE SCALE GENOMIC DNA]</scope>
    <source>
        <strain evidence="3">JCM 18459</strain>
    </source>
</reference>